<gene>
    <name evidence="1" type="ORF">NDU88_005457</name>
</gene>
<dbReference type="AlphaFoldDB" id="A0AAV7WYL2"/>
<protein>
    <recommendedName>
        <fullName evidence="3">Secreted protein</fullName>
    </recommendedName>
</protein>
<dbReference type="Proteomes" id="UP001066276">
    <property type="component" value="Chromosome 1_1"/>
</dbReference>
<sequence length="70" mass="7121">MAVWWLAARASSVDFLQGRIGGQVRAASPAGIVVGKAAVCVLGLETGPRPGGGWCLPRKMVFRCPAVGGG</sequence>
<evidence type="ECO:0000313" key="1">
    <source>
        <dbReference type="EMBL" id="KAJ1217870.1"/>
    </source>
</evidence>
<evidence type="ECO:0008006" key="3">
    <source>
        <dbReference type="Google" id="ProtNLM"/>
    </source>
</evidence>
<evidence type="ECO:0000313" key="2">
    <source>
        <dbReference type="Proteomes" id="UP001066276"/>
    </source>
</evidence>
<organism evidence="1 2">
    <name type="scientific">Pleurodeles waltl</name>
    <name type="common">Iberian ribbed newt</name>
    <dbReference type="NCBI Taxonomy" id="8319"/>
    <lineage>
        <taxon>Eukaryota</taxon>
        <taxon>Metazoa</taxon>
        <taxon>Chordata</taxon>
        <taxon>Craniata</taxon>
        <taxon>Vertebrata</taxon>
        <taxon>Euteleostomi</taxon>
        <taxon>Amphibia</taxon>
        <taxon>Batrachia</taxon>
        <taxon>Caudata</taxon>
        <taxon>Salamandroidea</taxon>
        <taxon>Salamandridae</taxon>
        <taxon>Pleurodelinae</taxon>
        <taxon>Pleurodeles</taxon>
    </lineage>
</organism>
<accession>A0AAV7WYL2</accession>
<reference evidence="1" key="1">
    <citation type="journal article" date="2022" name="bioRxiv">
        <title>Sequencing and chromosome-scale assembly of the giantPleurodeles waltlgenome.</title>
        <authorList>
            <person name="Brown T."/>
            <person name="Elewa A."/>
            <person name="Iarovenko S."/>
            <person name="Subramanian E."/>
            <person name="Araus A.J."/>
            <person name="Petzold A."/>
            <person name="Susuki M."/>
            <person name="Suzuki K.-i.T."/>
            <person name="Hayashi T."/>
            <person name="Toyoda A."/>
            <person name="Oliveira C."/>
            <person name="Osipova E."/>
            <person name="Leigh N.D."/>
            <person name="Simon A."/>
            <person name="Yun M.H."/>
        </authorList>
    </citation>
    <scope>NUCLEOTIDE SEQUENCE</scope>
    <source>
        <strain evidence="1">20211129_DDA</strain>
        <tissue evidence="1">Liver</tissue>
    </source>
</reference>
<keyword evidence="2" id="KW-1185">Reference proteome</keyword>
<proteinExistence type="predicted"/>
<dbReference type="EMBL" id="JANPWB010000001">
    <property type="protein sequence ID" value="KAJ1217870.1"/>
    <property type="molecule type" value="Genomic_DNA"/>
</dbReference>
<name>A0AAV7WYL2_PLEWA</name>
<comment type="caution">
    <text evidence="1">The sequence shown here is derived from an EMBL/GenBank/DDBJ whole genome shotgun (WGS) entry which is preliminary data.</text>
</comment>